<name>A0ABM3G0S4_NEOLC</name>
<dbReference type="RefSeq" id="XP_046593871.1">
    <property type="nucleotide sequence ID" value="XM_046737915.1"/>
</dbReference>
<keyword evidence="3" id="KW-0551">Lipid droplet</keyword>
<dbReference type="Pfam" id="PF03036">
    <property type="entry name" value="Perilipin"/>
    <property type="match status" value="1"/>
</dbReference>
<comment type="subcellular location">
    <subcellularLocation>
        <location evidence="1">Lipid droplet</location>
    </subcellularLocation>
</comment>
<evidence type="ECO:0000313" key="4">
    <source>
        <dbReference type="Proteomes" id="UP000829291"/>
    </source>
</evidence>
<dbReference type="PANTHER" id="PTHR14024">
    <property type="entry name" value="PERILIPIN"/>
    <property type="match status" value="1"/>
</dbReference>
<sequence length="273" mass="29801">MASETVQLPQMELFNRVLGLPMVEFALTKSASTYSRVKDSNQLLYWALSSAEASLCNATTQAVPIAAPIAKRLENSIHLVDQTLCKGLDKIEEKVPIVKEKPELILESAVGLAKRTVQPAVSGISYVNDVLSAQAVSLKTLSWNKANDILGTQIGTVALQGFDSTAAVADKLIDHYFPASGEEKDTVPVSLEEDKLLHTVQTVGRLSNKAARRVYLSISQRLKTLGTDDLREYVSQIVTILHLTQYLHAINDKVQAMTGPKEGEKKTASRKSL</sequence>
<evidence type="ECO:0000256" key="3">
    <source>
        <dbReference type="ARBA" id="ARBA00022677"/>
    </source>
</evidence>
<dbReference type="PANTHER" id="PTHR14024:SF53">
    <property type="entry name" value="LIPID STORAGE DROPLETS SURFACE-BINDING PROTEIN 2"/>
    <property type="match status" value="1"/>
</dbReference>
<dbReference type="GeneID" id="124294067"/>
<comment type="similarity">
    <text evidence="2">Belongs to the perilipin family.</text>
</comment>
<evidence type="ECO:0000256" key="2">
    <source>
        <dbReference type="ARBA" id="ARBA00006311"/>
    </source>
</evidence>
<evidence type="ECO:0000313" key="5">
    <source>
        <dbReference type="RefSeq" id="XP_046593871.1"/>
    </source>
</evidence>
<evidence type="ECO:0000256" key="1">
    <source>
        <dbReference type="ARBA" id="ARBA00004502"/>
    </source>
</evidence>
<reference evidence="5" key="1">
    <citation type="submission" date="2025-08" db="UniProtKB">
        <authorList>
            <consortium name="RefSeq"/>
        </authorList>
    </citation>
    <scope>IDENTIFICATION</scope>
    <source>
        <tissue evidence="5">Thorax and Abdomen</tissue>
    </source>
</reference>
<proteinExistence type="inferred from homology"/>
<organism evidence="4 5">
    <name type="scientific">Neodiprion lecontei</name>
    <name type="common">Redheaded pine sawfly</name>
    <dbReference type="NCBI Taxonomy" id="441921"/>
    <lineage>
        <taxon>Eukaryota</taxon>
        <taxon>Metazoa</taxon>
        <taxon>Ecdysozoa</taxon>
        <taxon>Arthropoda</taxon>
        <taxon>Hexapoda</taxon>
        <taxon>Insecta</taxon>
        <taxon>Pterygota</taxon>
        <taxon>Neoptera</taxon>
        <taxon>Endopterygota</taxon>
        <taxon>Hymenoptera</taxon>
        <taxon>Tenthredinoidea</taxon>
        <taxon>Diprionidae</taxon>
        <taxon>Diprioninae</taxon>
        <taxon>Neodiprion</taxon>
    </lineage>
</organism>
<accession>A0ABM3G0S4</accession>
<gene>
    <name evidence="5" type="primary">LOC124294067</name>
</gene>
<keyword evidence="4" id="KW-1185">Reference proteome</keyword>
<dbReference type="Proteomes" id="UP000829291">
    <property type="component" value="Chromosome 4"/>
</dbReference>
<dbReference type="InterPro" id="IPR004279">
    <property type="entry name" value="Perilipin"/>
</dbReference>
<protein>
    <submittedName>
        <fullName evidence="5">Lipid storage droplets surface-binding protein 2-like</fullName>
    </submittedName>
</protein>